<evidence type="ECO:0000313" key="2">
    <source>
        <dbReference type="EMBL" id="KAG2314919.1"/>
    </source>
</evidence>
<keyword evidence="3" id="KW-1185">Reference proteome</keyword>
<proteinExistence type="predicted"/>
<evidence type="ECO:0000256" key="1">
    <source>
        <dbReference type="SAM" id="MobiDB-lite"/>
    </source>
</evidence>
<dbReference type="OrthoDB" id="10565153at2759"/>
<evidence type="ECO:0000313" key="3">
    <source>
        <dbReference type="Proteomes" id="UP000886595"/>
    </source>
</evidence>
<dbReference type="AlphaFoldDB" id="A0A8X8AW07"/>
<sequence>MEATFRGRVCQCPIVQGALCCGINNGGCWKHTQMGRTYSACRGRGLDVNVANNAGYGASFNSIGGSGWTDGSDGNAQRHNSVPCRKKRAWKITDGQLNHTSDKPSKLTPDNCL</sequence>
<protein>
    <submittedName>
        <fullName evidence="2">Uncharacterized protein</fullName>
    </submittedName>
</protein>
<reference evidence="2 3" key="1">
    <citation type="submission" date="2020-02" db="EMBL/GenBank/DDBJ databases">
        <authorList>
            <person name="Ma Q."/>
            <person name="Huang Y."/>
            <person name="Song X."/>
            <person name="Pei D."/>
        </authorList>
    </citation>
    <scope>NUCLEOTIDE SEQUENCE [LARGE SCALE GENOMIC DNA]</scope>
    <source>
        <strain evidence="2">Sxm20200214</strain>
        <tissue evidence="2">Leaf</tissue>
    </source>
</reference>
<gene>
    <name evidence="2" type="ORF">Bca52824_018041</name>
</gene>
<name>A0A8X8AW07_BRACI</name>
<accession>A0A8X8AW07</accession>
<organism evidence="2 3">
    <name type="scientific">Brassica carinata</name>
    <name type="common">Ethiopian mustard</name>
    <name type="synonym">Abyssinian cabbage</name>
    <dbReference type="NCBI Taxonomy" id="52824"/>
    <lineage>
        <taxon>Eukaryota</taxon>
        <taxon>Viridiplantae</taxon>
        <taxon>Streptophyta</taxon>
        <taxon>Embryophyta</taxon>
        <taxon>Tracheophyta</taxon>
        <taxon>Spermatophyta</taxon>
        <taxon>Magnoliopsida</taxon>
        <taxon>eudicotyledons</taxon>
        <taxon>Gunneridae</taxon>
        <taxon>Pentapetalae</taxon>
        <taxon>rosids</taxon>
        <taxon>malvids</taxon>
        <taxon>Brassicales</taxon>
        <taxon>Brassicaceae</taxon>
        <taxon>Brassiceae</taxon>
        <taxon>Brassica</taxon>
    </lineage>
</organism>
<feature type="region of interest" description="Disordered" evidence="1">
    <location>
        <begin position="93"/>
        <end position="113"/>
    </location>
</feature>
<dbReference type="Proteomes" id="UP000886595">
    <property type="component" value="Unassembled WGS sequence"/>
</dbReference>
<comment type="caution">
    <text evidence="2">The sequence shown here is derived from an EMBL/GenBank/DDBJ whole genome shotgun (WGS) entry which is preliminary data.</text>
</comment>
<dbReference type="EMBL" id="JAAMPC010000004">
    <property type="protein sequence ID" value="KAG2314919.1"/>
    <property type="molecule type" value="Genomic_DNA"/>
</dbReference>